<reference evidence="14" key="1">
    <citation type="submission" date="2020-09" db="EMBL/GenBank/DDBJ databases">
        <title>A novel bacterium of genus Paenibacillus, isolated from South China Sea.</title>
        <authorList>
            <person name="Huang H."/>
            <person name="Mo K."/>
            <person name="Hu Y."/>
        </authorList>
    </citation>
    <scope>NUCLEOTIDE SEQUENCE</scope>
    <source>
        <strain evidence="14">IB182363</strain>
    </source>
</reference>
<organism evidence="14 15">
    <name type="scientific">Paenibacillus oceani</name>
    <dbReference type="NCBI Taxonomy" id="2772510"/>
    <lineage>
        <taxon>Bacteria</taxon>
        <taxon>Bacillati</taxon>
        <taxon>Bacillota</taxon>
        <taxon>Bacilli</taxon>
        <taxon>Bacillales</taxon>
        <taxon>Paenibacillaceae</taxon>
        <taxon>Paenibacillus</taxon>
    </lineage>
</organism>
<evidence type="ECO:0000313" key="14">
    <source>
        <dbReference type="EMBL" id="MBD2865853.1"/>
    </source>
</evidence>
<evidence type="ECO:0000256" key="11">
    <source>
        <dbReference type="ARBA" id="ARBA00047715"/>
    </source>
</evidence>
<dbReference type="GO" id="GO:0030170">
    <property type="term" value="F:pyridoxal phosphate binding"/>
    <property type="evidence" value="ECO:0007669"/>
    <property type="project" value="InterPro"/>
</dbReference>
<dbReference type="PANTHER" id="PTHR13693:SF100">
    <property type="entry name" value="8-AMINO-7-OXONONANOATE SYNTHASE"/>
    <property type="match status" value="1"/>
</dbReference>
<evidence type="ECO:0000256" key="12">
    <source>
        <dbReference type="RuleBase" id="RU003693"/>
    </source>
</evidence>
<evidence type="ECO:0000256" key="5">
    <source>
        <dbReference type="ARBA" id="ARBA00013187"/>
    </source>
</evidence>
<comment type="caution">
    <text evidence="14">The sequence shown here is derived from an EMBL/GenBank/DDBJ whole genome shotgun (WGS) entry which is preliminary data.</text>
</comment>
<evidence type="ECO:0000256" key="7">
    <source>
        <dbReference type="ARBA" id="ARBA00022756"/>
    </source>
</evidence>
<dbReference type="AlphaFoldDB" id="A0A927CFS7"/>
<comment type="pathway">
    <text evidence="2">Cofactor biosynthesis; biotin biosynthesis.</text>
</comment>
<dbReference type="Gene3D" id="3.40.640.10">
    <property type="entry name" value="Type I PLP-dependent aspartate aminotransferase-like (Major domain)"/>
    <property type="match status" value="1"/>
</dbReference>
<feature type="domain" description="Aminotransferase class I/classII large" evidence="13">
    <location>
        <begin position="110"/>
        <end position="416"/>
    </location>
</feature>
<dbReference type="InterPro" id="IPR001917">
    <property type="entry name" value="Aminotrans_II_pyridoxalP_BS"/>
</dbReference>
<dbReference type="Pfam" id="PF00155">
    <property type="entry name" value="Aminotran_1_2"/>
    <property type="match status" value="1"/>
</dbReference>
<evidence type="ECO:0000256" key="9">
    <source>
        <dbReference type="ARBA" id="ARBA00032610"/>
    </source>
</evidence>
<protein>
    <recommendedName>
        <fullName evidence="5">8-amino-7-oxononanoate synthase</fullName>
        <ecNumber evidence="5">2.3.1.47</ecNumber>
    </recommendedName>
    <alternativeName>
        <fullName evidence="9">7-keto-8-amino-pelargonic acid synthase</fullName>
    </alternativeName>
    <alternativeName>
        <fullName evidence="10">8-amino-7-ketopelargonate synthase</fullName>
    </alternativeName>
</protein>
<dbReference type="InterPro" id="IPR015422">
    <property type="entry name" value="PyrdxlP-dep_Trfase_small"/>
</dbReference>
<name>A0A927CFS7_9BACL</name>
<gene>
    <name evidence="14" type="ORF">IDH45_28110</name>
</gene>
<dbReference type="Gene3D" id="3.90.1150.10">
    <property type="entry name" value="Aspartate Aminotransferase, domain 1"/>
    <property type="match status" value="1"/>
</dbReference>
<comment type="subunit">
    <text evidence="4">Homodimer.</text>
</comment>
<dbReference type="RefSeq" id="WP_190931473.1">
    <property type="nucleotide sequence ID" value="NZ_JACXJA010000048.1"/>
</dbReference>
<keyword evidence="15" id="KW-1185">Reference proteome</keyword>
<dbReference type="GO" id="GO:0009102">
    <property type="term" value="P:biotin biosynthetic process"/>
    <property type="evidence" value="ECO:0007669"/>
    <property type="project" value="UniProtKB-KW"/>
</dbReference>
<keyword evidence="8 12" id="KW-0663">Pyridoxal phosphate</keyword>
<comment type="similarity">
    <text evidence="3">Belongs to the class-II pyridoxal-phosphate-dependent aminotransferase family. BioF subfamily.</text>
</comment>
<evidence type="ECO:0000256" key="4">
    <source>
        <dbReference type="ARBA" id="ARBA00011738"/>
    </source>
</evidence>
<sequence length="426" mass="46210">MDHLQWMRGELDRLAAAGQARALTESAPARREGWIIRNGRSMLNLASNHYLGLHHEVNEETLSRWNDYADRIRAESGSGAEMAATAGAVGSEAGKFGEPGGSPIRTGATASRLIVGGDPILGSFEREFAAYKGTEACLLFGSGFMANVGIISALAGRNDLIFSDKYNHASIVDGAILSRAKVFRYRNRDMNHLEQLLRKADPAKHKLVVTDSVFSMDGSIAPLRELVELKERYGAMLMVDEAHSGGVFGLRGEGLAGELGLAQRVDVHMGTFSKAYGCYGAYAAGPALMIDYLINKARSLIYSTALPPMLVYAIRDQWNIIRTEGWRRDALLGKADWLRGELRSAGFDTGDSECHIVPVIVGDNERSLVFGSKLQEAGIAAVPIRPPTVPEGSARIRLTPMATHRDDDLRMALDTIVSIGLELGVI</sequence>
<accession>A0A927CFS7</accession>
<keyword evidence="6" id="KW-0808">Transferase</keyword>
<dbReference type="SUPFAM" id="SSF53383">
    <property type="entry name" value="PLP-dependent transferases"/>
    <property type="match status" value="1"/>
</dbReference>
<dbReference type="GO" id="GO:0008710">
    <property type="term" value="F:8-amino-7-oxononanoate synthase activity"/>
    <property type="evidence" value="ECO:0007669"/>
    <property type="project" value="UniProtKB-EC"/>
</dbReference>
<evidence type="ECO:0000256" key="10">
    <source>
        <dbReference type="ARBA" id="ARBA00033381"/>
    </source>
</evidence>
<dbReference type="InterPro" id="IPR015421">
    <property type="entry name" value="PyrdxlP-dep_Trfase_major"/>
</dbReference>
<evidence type="ECO:0000259" key="13">
    <source>
        <dbReference type="Pfam" id="PF00155"/>
    </source>
</evidence>
<keyword evidence="7" id="KW-0093">Biotin biosynthesis</keyword>
<evidence type="ECO:0000256" key="3">
    <source>
        <dbReference type="ARBA" id="ARBA00010008"/>
    </source>
</evidence>
<comment type="catalytic activity">
    <reaction evidence="11">
        <text>6-carboxyhexanoyl-[ACP] + L-alanine + H(+) = (8S)-8-amino-7-oxononanoate + holo-[ACP] + CO2</text>
        <dbReference type="Rhea" id="RHEA:42288"/>
        <dbReference type="Rhea" id="RHEA-COMP:9685"/>
        <dbReference type="Rhea" id="RHEA-COMP:9955"/>
        <dbReference type="ChEBI" id="CHEBI:15378"/>
        <dbReference type="ChEBI" id="CHEBI:16526"/>
        <dbReference type="ChEBI" id="CHEBI:57972"/>
        <dbReference type="ChEBI" id="CHEBI:64479"/>
        <dbReference type="ChEBI" id="CHEBI:78846"/>
        <dbReference type="ChEBI" id="CHEBI:149468"/>
        <dbReference type="EC" id="2.3.1.47"/>
    </reaction>
</comment>
<dbReference type="PROSITE" id="PS00599">
    <property type="entry name" value="AA_TRANSFER_CLASS_2"/>
    <property type="match status" value="1"/>
</dbReference>
<dbReference type="PANTHER" id="PTHR13693">
    <property type="entry name" value="CLASS II AMINOTRANSFERASE/8-AMINO-7-OXONONANOATE SYNTHASE"/>
    <property type="match status" value="1"/>
</dbReference>
<evidence type="ECO:0000256" key="1">
    <source>
        <dbReference type="ARBA" id="ARBA00001933"/>
    </source>
</evidence>
<dbReference type="InterPro" id="IPR050087">
    <property type="entry name" value="AON_synthase_class-II"/>
</dbReference>
<dbReference type="EC" id="2.3.1.47" evidence="5"/>
<dbReference type="EMBL" id="JACXJA010000048">
    <property type="protein sequence ID" value="MBD2865853.1"/>
    <property type="molecule type" value="Genomic_DNA"/>
</dbReference>
<evidence type="ECO:0000313" key="15">
    <source>
        <dbReference type="Proteomes" id="UP000639396"/>
    </source>
</evidence>
<evidence type="ECO:0000256" key="2">
    <source>
        <dbReference type="ARBA" id="ARBA00004746"/>
    </source>
</evidence>
<dbReference type="CDD" id="cd06454">
    <property type="entry name" value="KBL_like"/>
    <property type="match status" value="1"/>
</dbReference>
<evidence type="ECO:0000256" key="6">
    <source>
        <dbReference type="ARBA" id="ARBA00022679"/>
    </source>
</evidence>
<dbReference type="InterPro" id="IPR015424">
    <property type="entry name" value="PyrdxlP-dep_Trfase"/>
</dbReference>
<evidence type="ECO:0000256" key="8">
    <source>
        <dbReference type="ARBA" id="ARBA00022898"/>
    </source>
</evidence>
<dbReference type="Proteomes" id="UP000639396">
    <property type="component" value="Unassembled WGS sequence"/>
</dbReference>
<dbReference type="InterPro" id="IPR004839">
    <property type="entry name" value="Aminotransferase_I/II_large"/>
</dbReference>
<proteinExistence type="inferred from homology"/>
<comment type="cofactor">
    <cofactor evidence="1 12">
        <name>pyridoxal 5'-phosphate</name>
        <dbReference type="ChEBI" id="CHEBI:597326"/>
    </cofactor>
</comment>